<proteinExistence type="predicted"/>
<dbReference type="Proteomes" id="UP000094056">
    <property type="component" value="Unassembled WGS sequence"/>
</dbReference>
<accession>A0A1E3X9R4</accession>
<evidence type="ECO:0000313" key="1">
    <source>
        <dbReference type="EMBL" id="ODS32376.1"/>
    </source>
</evidence>
<name>A0A1E3X9R4_9BACT</name>
<protein>
    <submittedName>
        <fullName evidence="1">Uncharacterized protein</fullName>
    </submittedName>
</protein>
<dbReference type="AlphaFoldDB" id="A0A1E3X9R4"/>
<evidence type="ECO:0000313" key="2">
    <source>
        <dbReference type="Proteomes" id="UP000094056"/>
    </source>
</evidence>
<sequence length="119" mass="13975">MDKVVFTHLENTDDIIISLSCEEGSAFGVDGFTIQRTPKYEFIYSPDERGACIEWDESDDIRVLLDEVYLDRKELKIKTKGKIREYHFNIEEIPDDEYEALIKHFHLINFDNSIKIEIG</sequence>
<reference evidence="1 2" key="1">
    <citation type="submission" date="2016-07" db="EMBL/GenBank/DDBJ databases">
        <title>Draft genome of Scalindua rubra, obtained from a brine-seawater interface in the Red Sea, sheds light on salt adaptation in anammox bacteria.</title>
        <authorList>
            <person name="Speth D.R."/>
            <person name="Lagkouvardos I."/>
            <person name="Wang Y."/>
            <person name="Qian P.-Y."/>
            <person name="Dutilh B.E."/>
            <person name="Jetten M.S."/>
        </authorList>
    </citation>
    <scope>NUCLEOTIDE SEQUENCE [LARGE SCALE GENOMIC DNA]</scope>
    <source>
        <strain evidence="1">BSI-1</strain>
    </source>
</reference>
<comment type="caution">
    <text evidence="1">The sequence shown here is derived from an EMBL/GenBank/DDBJ whole genome shotgun (WGS) entry which is preliminary data.</text>
</comment>
<organism evidence="1 2">
    <name type="scientific">Candidatus Scalindua rubra</name>
    <dbReference type="NCBI Taxonomy" id="1872076"/>
    <lineage>
        <taxon>Bacteria</taxon>
        <taxon>Pseudomonadati</taxon>
        <taxon>Planctomycetota</taxon>
        <taxon>Candidatus Brocadiia</taxon>
        <taxon>Candidatus Brocadiales</taxon>
        <taxon>Candidatus Scalinduaceae</taxon>
        <taxon>Candidatus Scalindua</taxon>
    </lineage>
</organism>
<gene>
    <name evidence="1" type="ORF">SCARUB_02487</name>
</gene>
<dbReference type="EMBL" id="MAYW01000065">
    <property type="protein sequence ID" value="ODS32376.1"/>
    <property type="molecule type" value="Genomic_DNA"/>
</dbReference>